<name>A0A131Z0D2_RHIAP</name>
<proteinExistence type="predicted"/>
<dbReference type="AlphaFoldDB" id="A0A131Z0D2"/>
<evidence type="ECO:0000313" key="2">
    <source>
        <dbReference type="EMBL" id="JAP83926.1"/>
    </source>
</evidence>
<keyword evidence="1" id="KW-0472">Membrane</keyword>
<protein>
    <submittedName>
        <fullName evidence="2">8 kDa Amblyomma family member</fullName>
    </submittedName>
</protein>
<keyword evidence="1" id="KW-0812">Transmembrane</keyword>
<accession>A0A131Z0D2</accession>
<dbReference type="EMBL" id="GEDV01004631">
    <property type="protein sequence ID" value="JAP83926.1"/>
    <property type="molecule type" value="Transcribed_RNA"/>
</dbReference>
<feature type="transmembrane region" description="Helical" evidence="1">
    <location>
        <begin position="20"/>
        <end position="39"/>
    </location>
</feature>
<evidence type="ECO:0000256" key="1">
    <source>
        <dbReference type="SAM" id="Phobius"/>
    </source>
</evidence>
<organism evidence="2">
    <name type="scientific">Rhipicephalus appendiculatus</name>
    <name type="common">Brown ear tick</name>
    <dbReference type="NCBI Taxonomy" id="34631"/>
    <lineage>
        <taxon>Eukaryota</taxon>
        <taxon>Metazoa</taxon>
        <taxon>Ecdysozoa</taxon>
        <taxon>Arthropoda</taxon>
        <taxon>Chelicerata</taxon>
        <taxon>Arachnida</taxon>
        <taxon>Acari</taxon>
        <taxon>Parasitiformes</taxon>
        <taxon>Ixodida</taxon>
        <taxon>Ixodoidea</taxon>
        <taxon>Ixodidae</taxon>
        <taxon>Rhipicephalinae</taxon>
        <taxon>Rhipicephalus</taxon>
        <taxon>Rhipicephalus</taxon>
    </lineage>
</organism>
<reference evidence="2" key="1">
    <citation type="journal article" date="2016" name="Ticks Tick Borne Dis.">
        <title>De novo assembly and annotation of the salivary gland transcriptome of Rhipicephalus appendiculatus male and female ticks during blood feeding.</title>
        <authorList>
            <person name="de Castro M.H."/>
            <person name="de Klerk D."/>
            <person name="Pienaar R."/>
            <person name="Latif A.A."/>
            <person name="Rees D.J."/>
            <person name="Mans B.J."/>
        </authorList>
    </citation>
    <scope>NUCLEOTIDE SEQUENCE</scope>
    <source>
        <tissue evidence="2">Salivary glands</tissue>
    </source>
</reference>
<sequence length="98" mass="10586">MTSHYCCGDSVTYNLGMPGFMALTIVILTLTLITTNMGARVTPRHQKVNLNVKCSAHQRCTVGMDGLSVGCSSGCKCAVSKISRSRNKRTGFCTPIHF</sequence>
<keyword evidence="1" id="KW-1133">Transmembrane helix</keyword>